<evidence type="ECO:0000313" key="2">
    <source>
        <dbReference type="WBParaSite" id="SBAD_0000979801-mRNA-1"/>
    </source>
</evidence>
<sequence length="261" mass="28457">LYFSQTIWLSTAPSEPLTHWYQVRCLIDYPLLGQLGSKCSGRLVLSANARQSYDVELEMTCNGQTGRNLLDLKNPCFRYTGQPIQPPPGHLTTSPSDSSYWNAPHSHSVGDDALSLSNSNVSPYNMVNGTLGDNIPDLSTLQSMQNGSNGLSPAGNVFGLATATHGIDAIENHTGSDVAWVTTDRAGCWGTEADCEKSAIRICSLSSASRGRSSTTTAYDDRRNDGEDTSQQGVATRSERRRQTVRCHYGTSENLQPERHR</sequence>
<dbReference type="AlphaFoldDB" id="A0A183J0Q6"/>
<organism evidence="2">
    <name type="scientific">Soboliphyme baturini</name>
    <dbReference type="NCBI Taxonomy" id="241478"/>
    <lineage>
        <taxon>Eukaryota</taxon>
        <taxon>Metazoa</taxon>
        <taxon>Ecdysozoa</taxon>
        <taxon>Nematoda</taxon>
        <taxon>Enoplea</taxon>
        <taxon>Dorylaimia</taxon>
        <taxon>Dioctophymatida</taxon>
        <taxon>Dioctophymatoidea</taxon>
        <taxon>Soboliphymatidae</taxon>
        <taxon>Soboliphyme</taxon>
    </lineage>
</organism>
<dbReference type="InterPro" id="IPR029063">
    <property type="entry name" value="SAM-dependent_MTases_sf"/>
</dbReference>
<dbReference type="WBParaSite" id="SBAD_0000979801-mRNA-1">
    <property type="protein sequence ID" value="SBAD_0000979801-mRNA-1"/>
    <property type="gene ID" value="SBAD_0000979801"/>
</dbReference>
<reference evidence="2" key="1">
    <citation type="submission" date="2016-06" db="UniProtKB">
        <authorList>
            <consortium name="WormBaseParasite"/>
        </authorList>
    </citation>
    <scope>IDENTIFICATION</scope>
</reference>
<proteinExistence type="predicted"/>
<name>A0A183J0Q6_9BILA</name>
<protein>
    <submittedName>
        <fullName evidence="2">MAM domain-containing protein</fullName>
    </submittedName>
</protein>
<evidence type="ECO:0000256" key="1">
    <source>
        <dbReference type="SAM" id="MobiDB-lite"/>
    </source>
</evidence>
<dbReference type="SUPFAM" id="SSF53335">
    <property type="entry name" value="S-adenosyl-L-methionine-dependent methyltransferases"/>
    <property type="match status" value="1"/>
</dbReference>
<dbReference type="Gene3D" id="2.70.160.11">
    <property type="entry name" value="Hnrnp arginine n-methyltransferase1"/>
    <property type="match status" value="1"/>
</dbReference>
<accession>A0A183J0Q6</accession>
<feature type="region of interest" description="Disordered" evidence="1">
    <location>
        <begin position="210"/>
        <end position="261"/>
    </location>
</feature>